<evidence type="ECO:0008006" key="3">
    <source>
        <dbReference type="Google" id="ProtNLM"/>
    </source>
</evidence>
<accession>A0A2W5Z9W4</accession>
<dbReference type="AlphaFoldDB" id="A0A2W5Z9W4"/>
<dbReference type="InterPro" id="IPR014710">
    <property type="entry name" value="RmlC-like_jellyroll"/>
</dbReference>
<name>A0A2W5Z9W4_9BACT</name>
<gene>
    <name evidence="1" type="ORF">DLM65_04255</name>
</gene>
<dbReference type="EMBL" id="QHBU01000079">
    <property type="protein sequence ID" value="PZR82192.1"/>
    <property type="molecule type" value="Genomic_DNA"/>
</dbReference>
<evidence type="ECO:0000313" key="2">
    <source>
        <dbReference type="Proteomes" id="UP000248724"/>
    </source>
</evidence>
<dbReference type="SUPFAM" id="SSF51182">
    <property type="entry name" value="RmlC-like cupins"/>
    <property type="match status" value="1"/>
</dbReference>
<reference evidence="1 2" key="1">
    <citation type="journal article" date="2017" name="Nature">
        <title>Atmospheric trace gases support primary production in Antarctic desert surface soil.</title>
        <authorList>
            <person name="Ji M."/>
            <person name="Greening C."/>
            <person name="Vanwonterghem I."/>
            <person name="Carere C.R."/>
            <person name="Bay S.K."/>
            <person name="Steen J.A."/>
            <person name="Montgomery K."/>
            <person name="Lines T."/>
            <person name="Beardall J."/>
            <person name="van Dorst J."/>
            <person name="Snape I."/>
            <person name="Stott M.B."/>
            <person name="Hugenholtz P."/>
            <person name="Ferrari B.C."/>
        </authorList>
    </citation>
    <scope>NUCLEOTIDE SEQUENCE [LARGE SCALE GENOMIC DNA]</scope>
    <source>
        <strain evidence="1">RRmetagenome_bin12</strain>
    </source>
</reference>
<comment type="caution">
    <text evidence="1">The sequence shown here is derived from an EMBL/GenBank/DDBJ whole genome shotgun (WGS) entry which is preliminary data.</text>
</comment>
<protein>
    <recommendedName>
        <fullName evidence="3">Cupin 2 conserved barrel domain-containing protein</fullName>
    </recommendedName>
</protein>
<dbReference type="Gene3D" id="2.60.120.10">
    <property type="entry name" value="Jelly Rolls"/>
    <property type="match status" value="1"/>
</dbReference>
<proteinExistence type="predicted"/>
<dbReference type="InterPro" id="IPR011051">
    <property type="entry name" value="RmlC_Cupin_sf"/>
</dbReference>
<dbReference type="Proteomes" id="UP000248724">
    <property type="component" value="Unassembled WGS sequence"/>
</dbReference>
<organism evidence="1 2">
    <name type="scientific">Candidatus Aeolococcus gillhamiae</name>
    <dbReference type="NCBI Taxonomy" id="3127015"/>
    <lineage>
        <taxon>Bacteria</taxon>
        <taxon>Bacillati</taxon>
        <taxon>Candidatus Dormiibacterota</taxon>
        <taxon>Candidatus Dormibacteria</taxon>
        <taxon>Candidatus Aeolococcales</taxon>
        <taxon>Candidatus Aeolococcaceae</taxon>
        <taxon>Candidatus Aeolococcus</taxon>
    </lineage>
</organism>
<sequence length="89" mass="9970">MRCGTPHCFQNVGDEPARLLVMFTPAGMERFFEGVAELQTPFDPAAYRAIADAAWMKVLGPRLPRPTRCNSGWHRRPFGMGAPCPWSPH</sequence>
<evidence type="ECO:0000313" key="1">
    <source>
        <dbReference type="EMBL" id="PZR82192.1"/>
    </source>
</evidence>